<proteinExistence type="predicted"/>
<dbReference type="Pfam" id="PF20153">
    <property type="entry name" value="DUF6535"/>
    <property type="match status" value="1"/>
</dbReference>
<evidence type="ECO:0000313" key="5">
    <source>
        <dbReference type="Proteomes" id="UP000076798"/>
    </source>
</evidence>
<dbReference type="AlphaFoldDB" id="A0A165XH02"/>
<dbReference type="Proteomes" id="UP000076798">
    <property type="component" value="Unassembled WGS sequence"/>
</dbReference>
<sequence>MSDPDPDPLHPEQPIIRVRDPHDSNNLRTTLADHSAGNGYHDNFHALLDAVRNLNVTMEGVKSTWVDHGSKFDVLIKDALKNDQPYDEKALDDESTCLAVYEIVMAKTKEKTEEWNGTIDVTLIFIALFSAVLTAFLVPATQALLPSSNATLSSNSTSTTAKPSLPARSDEAVCALYYLSLITAILIGVLCALGRQWVRKLTLKPTVQSWRARTMWHVERMQRAERWLKLLMEVLYRLLLISIGLFMTGLLYQLRNLADSFEGRATILLITWELGVVLASGIVMMMLGTTYHAVRHEACVFHGLVSKVIVGDVEIGVGVGLRSVWLWIRAACTNVWGWFKSRV</sequence>
<dbReference type="InterPro" id="IPR045338">
    <property type="entry name" value="DUF6535"/>
</dbReference>
<evidence type="ECO:0000313" key="4">
    <source>
        <dbReference type="EMBL" id="KZT32182.1"/>
    </source>
</evidence>
<keyword evidence="2" id="KW-0812">Transmembrane</keyword>
<keyword evidence="5" id="KW-1185">Reference proteome</keyword>
<organism evidence="4 5">
    <name type="scientific">Sistotremastrum suecicum HHB10207 ss-3</name>
    <dbReference type="NCBI Taxonomy" id="1314776"/>
    <lineage>
        <taxon>Eukaryota</taxon>
        <taxon>Fungi</taxon>
        <taxon>Dikarya</taxon>
        <taxon>Basidiomycota</taxon>
        <taxon>Agaricomycotina</taxon>
        <taxon>Agaricomycetes</taxon>
        <taxon>Sistotremastrales</taxon>
        <taxon>Sistotremastraceae</taxon>
        <taxon>Sistotremastrum</taxon>
    </lineage>
</organism>
<feature type="transmembrane region" description="Helical" evidence="2">
    <location>
        <begin position="117"/>
        <end position="138"/>
    </location>
</feature>
<accession>A0A165XH02</accession>
<evidence type="ECO:0000259" key="3">
    <source>
        <dbReference type="Pfam" id="PF20153"/>
    </source>
</evidence>
<gene>
    <name evidence="4" type="ORF">SISSUDRAFT_1067130</name>
</gene>
<feature type="transmembrane region" description="Helical" evidence="2">
    <location>
        <begin position="175"/>
        <end position="194"/>
    </location>
</feature>
<dbReference type="OrthoDB" id="3221808at2759"/>
<feature type="transmembrane region" description="Helical" evidence="2">
    <location>
        <begin position="266"/>
        <end position="287"/>
    </location>
</feature>
<name>A0A165XH02_9AGAM</name>
<feature type="transmembrane region" description="Helical" evidence="2">
    <location>
        <begin position="234"/>
        <end position="254"/>
    </location>
</feature>
<dbReference type="EMBL" id="KV428373">
    <property type="protein sequence ID" value="KZT32182.1"/>
    <property type="molecule type" value="Genomic_DNA"/>
</dbReference>
<feature type="region of interest" description="Disordered" evidence="1">
    <location>
        <begin position="1"/>
        <end position="24"/>
    </location>
</feature>
<evidence type="ECO:0000256" key="1">
    <source>
        <dbReference type="SAM" id="MobiDB-lite"/>
    </source>
</evidence>
<protein>
    <recommendedName>
        <fullName evidence="3">DUF6535 domain-containing protein</fullName>
    </recommendedName>
</protein>
<keyword evidence="2" id="KW-1133">Transmembrane helix</keyword>
<evidence type="ECO:0000256" key="2">
    <source>
        <dbReference type="SAM" id="Phobius"/>
    </source>
</evidence>
<feature type="domain" description="DUF6535" evidence="3">
    <location>
        <begin position="104"/>
        <end position="255"/>
    </location>
</feature>
<reference evidence="4 5" key="1">
    <citation type="journal article" date="2016" name="Mol. Biol. Evol.">
        <title>Comparative Genomics of Early-Diverging Mushroom-Forming Fungi Provides Insights into the Origins of Lignocellulose Decay Capabilities.</title>
        <authorList>
            <person name="Nagy L.G."/>
            <person name="Riley R."/>
            <person name="Tritt A."/>
            <person name="Adam C."/>
            <person name="Daum C."/>
            <person name="Floudas D."/>
            <person name="Sun H."/>
            <person name="Yadav J.S."/>
            <person name="Pangilinan J."/>
            <person name="Larsson K.H."/>
            <person name="Matsuura K."/>
            <person name="Barry K."/>
            <person name="Labutti K."/>
            <person name="Kuo R."/>
            <person name="Ohm R.A."/>
            <person name="Bhattacharya S.S."/>
            <person name="Shirouzu T."/>
            <person name="Yoshinaga Y."/>
            <person name="Martin F.M."/>
            <person name="Grigoriev I.V."/>
            <person name="Hibbett D.S."/>
        </authorList>
    </citation>
    <scope>NUCLEOTIDE SEQUENCE [LARGE SCALE GENOMIC DNA]</scope>
    <source>
        <strain evidence="4 5">HHB10207 ss-3</strain>
    </source>
</reference>
<keyword evidence="2" id="KW-0472">Membrane</keyword>